<sequence>MNGPPIVGNRRHACAVFMTTHASSHSLRQEAEIISVWSIEDVASGNLVTGADLGSESRLRRQSPNSGTRTRVTKRESSASTRFIPGSFFRMPWREVDHTGLMWLAVS</sequence>
<comment type="caution">
    <text evidence="2">The sequence shown here is derived from an EMBL/GenBank/DDBJ whole genome shotgun (WGS) entry which is preliminary data.</text>
</comment>
<dbReference type="VEuPathDB" id="FungiDB:CPUR_04519"/>
<protein>
    <submittedName>
        <fullName evidence="2">Uncharacterized protein</fullName>
    </submittedName>
</protein>
<evidence type="ECO:0000256" key="1">
    <source>
        <dbReference type="SAM" id="MobiDB-lite"/>
    </source>
</evidence>
<reference evidence="2 3" key="1">
    <citation type="journal article" date="2013" name="PLoS Genet.">
        <title>Plant-symbiotic fungi as chemical engineers: Multi-genome analysis of the Clavicipitaceae reveals dynamics of alkaloid loci.</title>
        <authorList>
            <person name="Schardl C.L."/>
            <person name="Young C.A."/>
            <person name="Hesse U."/>
            <person name="Amyotte S.G."/>
            <person name="Andreeva K."/>
            <person name="Calie P.J."/>
            <person name="Fleetwood D.J."/>
            <person name="Haws D.C."/>
            <person name="Moore N."/>
            <person name="Oeser B."/>
            <person name="Panaccione D.G."/>
            <person name="Schweri K.K."/>
            <person name="Voisey C.R."/>
            <person name="Farman M.L."/>
            <person name="Jaromczyk J.W."/>
            <person name="Roe B.A."/>
            <person name="O'Sullivan D.M."/>
            <person name="Scott B."/>
            <person name="Tudzynski P."/>
            <person name="An Z."/>
            <person name="Arnaoudova E.G."/>
            <person name="Bullock C.T."/>
            <person name="Charlton N.D."/>
            <person name="Chen L."/>
            <person name="Cox M."/>
            <person name="Dinkins R.D."/>
            <person name="Florea S."/>
            <person name="Glenn A.E."/>
            <person name="Gordon A."/>
            <person name="Gueldener U."/>
            <person name="Harris D.R."/>
            <person name="Hollin W."/>
            <person name="Jaromczyk J."/>
            <person name="Johnson R.D."/>
            <person name="Khan A.K."/>
            <person name="Leistner E."/>
            <person name="Leuchtmann A."/>
            <person name="Li C."/>
            <person name="Liu J."/>
            <person name="Liu J."/>
            <person name="Liu M."/>
            <person name="Mace W."/>
            <person name="Machado C."/>
            <person name="Nagabhyru P."/>
            <person name="Pan J."/>
            <person name="Schmid J."/>
            <person name="Sugawara K."/>
            <person name="Steiner U."/>
            <person name="Takach J.E."/>
            <person name="Tanaka E."/>
            <person name="Webb J.S."/>
            <person name="Wilson E.V."/>
            <person name="Wiseman J.L."/>
            <person name="Yoshida R."/>
            <person name="Zeng Z."/>
        </authorList>
    </citation>
    <scope>NUCLEOTIDE SEQUENCE [LARGE SCALE GENOMIC DNA]</scope>
    <source>
        <strain evidence="2 3">20.1</strain>
    </source>
</reference>
<organism evidence="2 3">
    <name type="scientific">Claviceps purpurea (strain 20.1)</name>
    <name type="common">Ergot fungus</name>
    <name type="synonym">Sphacelia segetum</name>
    <dbReference type="NCBI Taxonomy" id="1111077"/>
    <lineage>
        <taxon>Eukaryota</taxon>
        <taxon>Fungi</taxon>
        <taxon>Dikarya</taxon>
        <taxon>Ascomycota</taxon>
        <taxon>Pezizomycotina</taxon>
        <taxon>Sordariomycetes</taxon>
        <taxon>Hypocreomycetidae</taxon>
        <taxon>Hypocreales</taxon>
        <taxon>Clavicipitaceae</taxon>
        <taxon>Claviceps</taxon>
    </lineage>
</organism>
<evidence type="ECO:0000313" key="3">
    <source>
        <dbReference type="Proteomes" id="UP000016801"/>
    </source>
</evidence>
<evidence type="ECO:0000313" key="2">
    <source>
        <dbReference type="EMBL" id="CCE30670.1"/>
    </source>
</evidence>
<gene>
    <name evidence="2" type="ORF">CPUR_04519</name>
</gene>
<keyword evidence="3" id="KW-1185">Reference proteome</keyword>
<dbReference type="EMBL" id="CAGA01000024">
    <property type="protein sequence ID" value="CCE30670.1"/>
    <property type="molecule type" value="Genomic_DNA"/>
</dbReference>
<dbReference type="HOGENOM" id="CLU_2209761_0_0_1"/>
<accession>M1W6S3</accession>
<name>M1W6S3_CLAP2</name>
<feature type="region of interest" description="Disordered" evidence="1">
    <location>
        <begin position="53"/>
        <end position="78"/>
    </location>
</feature>
<proteinExistence type="predicted"/>
<dbReference type="Proteomes" id="UP000016801">
    <property type="component" value="Unassembled WGS sequence"/>
</dbReference>
<dbReference type="AlphaFoldDB" id="M1W6S3"/>